<keyword evidence="1" id="KW-1133">Transmembrane helix</keyword>
<organism evidence="2">
    <name type="scientific">Micrurus spixii</name>
    <name type="common">Amazon coral snake</name>
    <dbReference type="NCBI Taxonomy" id="129469"/>
    <lineage>
        <taxon>Eukaryota</taxon>
        <taxon>Metazoa</taxon>
        <taxon>Chordata</taxon>
        <taxon>Craniata</taxon>
        <taxon>Vertebrata</taxon>
        <taxon>Euteleostomi</taxon>
        <taxon>Lepidosauria</taxon>
        <taxon>Squamata</taxon>
        <taxon>Bifurcata</taxon>
        <taxon>Unidentata</taxon>
        <taxon>Episquamata</taxon>
        <taxon>Toxicofera</taxon>
        <taxon>Serpentes</taxon>
        <taxon>Colubroidea</taxon>
        <taxon>Elapidae</taxon>
        <taxon>Elapinae</taxon>
        <taxon>Micrurus</taxon>
    </lineage>
</organism>
<keyword evidence="1" id="KW-0812">Transmembrane</keyword>
<protein>
    <submittedName>
        <fullName evidence="2">Uncharacterized protein</fullName>
    </submittedName>
</protein>
<proteinExistence type="predicted"/>
<feature type="transmembrane region" description="Helical" evidence="1">
    <location>
        <begin position="72"/>
        <end position="93"/>
    </location>
</feature>
<name>A0A2D4MDK6_9SAUR</name>
<reference evidence="2" key="1">
    <citation type="submission" date="2017-07" db="EMBL/GenBank/DDBJ databases">
        <authorList>
            <person name="Mikheyev A."/>
            <person name="Grau M."/>
        </authorList>
    </citation>
    <scope>NUCLEOTIDE SEQUENCE</scope>
    <source>
        <tissue evidence="2">Venom_gland</tissue>
    </source>
</reference>
<accession>A0A2D4MDK6</accession>
<keyword evidence="1" id="KW-0472">Membrane</keyword>
<reference evidence="2" key="2">
    <citation type="submission" date="2017-11" db="EMBL/GenBank/DDBJ databases">
        <title>Coralsnake Venomics: Analyses of Venom Gland Transcriptomes and Proteomes of Six Brazilian Taxa.</title>
        <authorList>
            <person name="Aird S.D."/>
            <person name="Jorge da Silva N."/>
            <person name="Qiu L."/>
            <person name="Villar-Briones A."/>
            <person name="Aparecida-Saddi V."/>
            <person name="Campos-Telles M.P."/>
            <person name="Grau M."/>
            <person name="Mikheyev A.S."/>
        </authorList>
    </citation>
    <scope>NUCLEOTIDE SEQUENCE</scope>
    <source>
        <tissue evidence="2">Venom_gland</tissue>
    </source>
</reference>
<sequence>MNESILRMEIKNSKKPYSLIMQLLYTIYGMSNRKEATTVHYLKYIFYQALLLYVYVEPTTVKDDNIYSESTFIVYMYSFLVIAFYVVTTKHLFSQHESMLNKSINLYSKPIKLYSEADRP</sequence>
<evidence type="ECO:0000313" key="2">
    <source>
        <dbReference type="EMBL" id="LAB31078.1"/>
    </source>
</evidence>
<evidence type="ECO:0000256" key="1">
    <source>
        <dbReference type="SAM" id="Phobius"/>
    </source>
</evidence>
<dbReference type="EMBL" id="IACM01082493">
    <property type="protein sequence ID" value="LAB31078.1"/>
    <property type="molecule type" value="Transcribed_RNA"/>
</dbReference>
<feature type="transmembrane region" description="Helical" evidence="1">
    <location>
        <begin position="39"/>
        <end position="56"/>
    </location>
</feature>
<dbReference type="AlphaFoldDB" id="A0A2D4MDK6"/>